<keyword evidence="1" id="KW-0175">Coiled coil</keyword>
<keyword evidence="3" id="KW-1185">Reference proteome</keyword>
<gene>
    <name evidence="2" type="ORF">BSTOLATCC_MIC57813</name>
</gene>
<name>A0AAU9K716_9CILI</name>
<dbReference type="Proteomes" id="UP001162131">
    <property type="component" value="Unassembled WGS sequence"/>
</dbReference>
<evidence type="ECO:0000313" key="2">
    <source>
        <dbReference type="EMBL" id="CAG9332992.1"/>
    </source>
</evidence>
<proteinExistence type="predicted"/>
<evidence type="ECO:0000313" key="3">
    <source>
        <dbReference type="Proteomes" id="UP001162131"/>
    </source>
</evidence>
<dbReference type="AlphaFoldDB" id="A0AAU9K716"/>
<feature type="coiled-coil region" evidence="1">
    <location>
        <begin position="65"/>
        <end position="223"/>
    </location>
</feature>
<evidence type="ECO:0000256" key="1">
    <source>
        <dbReference type="SAM" id="Coils"/>
    </source>
</evidence>
<dbReference type="EMBL" id="CAJZBQ010000056">
    <property type="protein sequence ID" value="CAG9332992.1"/>
    <property type="molecule type" value="Genomic_DNA"/>
</dbReference>
<comment type="caution">
    <text evidence="2">The sequence shown here is derived from an EMBL/GenBank/DDBJ whole genome shotgun (WGS) entry which is preliminary data.</text>
</comment>
<protein>
    <submittedName>
        <fullName evidence="2">Uncharacterized protein</fullName>
    </submittedName>
</protein>
<accession>A0AAU9K716</accession>
<organism evidence="2 3">
    <name type="scientific">Blepharisma stoltei</name>
    <dbReference type="NCBI Taxonomy" id="1481888"/>
    <lineage>
        <taxon>Eukaryota</taxon>
        <taxon>Sar</taxon>
        <taxon>Alveolata</taxon>
        <taxon>Ciliophora</taxon>
        <taxon>Postciliodesmatophora</taxon>
        <taxon>Heterotrichea</taxon>
        <taxon>Heterotrichida</taxon>
        <taxon>Blepharismidae</taxon>
        <taxon>Blepharisma</taxon>
    </lineage>
</organism>
<sequence length="228" mass="26305">MKRVPTSTNEKAPLLLSPVSVGSTVGTRSSSRKKVRRTFVIDLTSSAPVINPTPAPEPVLLPKPIETSEDKVLRLEKRLRRYRQKLKTKDILELDLRENISKLNLSLDQKTKEYEREKTEILKSKFSLEKTIEDKQEKIDKISQENKRLQDELHEAKSIFIQAGQEKGSLYALQMENMQEKLFAKSERVSQLELELSKSKRKIESLESKVQEMKIEIEAKKTLNSTIE</sequence>
<reference evidence="2" key="1">
    <citation type="submission" date="2021-09" db="EMBL/GenBank/DDBJ databases">
        <authorList>
            <consortium name="AG Swart"/>
            <person name="Singh M."/>
            <person name="Singh A."/>
            <person name="Seah K."/>
            <person name="Emmerich C."/>
        </authorList>
    </citation>
    <scope>NUCLEOTIDE SEQUENCE</scope>
    <source>
        <strain evidence="2">ATCC30299</strain>
    </source>
</reference>